<evidence type="ECO:0000313" key="1">
    <source>
        <dbReference type="EMBL" id="TQD93482.1"/>
    </source>
</evidence>
<evidence type="ECO:0000313" key="2">
    <source>
        <dbReference type="EMBL" id="TQD93484.1"/>
    </source>
</evidence>
<reference evidence="2 3" key="1">
    <citation type="journal article" date="2019" name="G3 (Bethesda)">
        <title>Sequencing of a Wild Apple (Malus baccata) Genome Unravels the Differences Between Cultivated and Wild Apple Species Regarding Disease Resistance and Cold Tolerance.</title>
        <authorList>
            <person name="Chen X."/>
        </authorList>
    </citation>
    <scope>NUCLEOTIDE SEQUENCE [LARGE SCALE GENOMIC DNA]</scope>
    <source>
        <strain evidence="3">cv. Shandingzi</strain>
        <tissue evidence="2">Leaves</tissue>
    </source>
</reference>
<keyword evidence="3" id="KW-1185">Reference proteome</keyword>
<organism evidence="2 3">
    <name type="scientific">Malus baccata</name>
    <name type="common">Siberian crab apple</name>
    <name type="synonym">Pyrus baccata</name>
    <dbReference type="NCBI Taxonomy" id="106549"/>
    <lineage>
        <taxon>Eukaryota</taxon>
        <taxon>Viridiplantae</taxon>
        <taxon>Streptophyta</taxon>
        <taxon>Embryophyta</taxon>
        <taxon>Tracheophyta</taxon>
        <taxon>Spermatophyta</taxon>
        <taxon>Magnoliopsida</taxon>
        <taxon>eudicotyledons</taxon>
        <taxon>Gunneridae</taxon>
        <taxon>Pentapetalae</taxon>
        <taxon>rosids</taxon>
        <taxon>fabids</taxon>
        <taxon>Rosales</taxon>
        <taxon>Rosaceae</taxon>
        <taxon>Amygdaloideae</taxon>
        <taxon>Maleae</taxon>
        <taxon>Malus</taxon>
    </lineage>
</organism>
<comment type="caution">
    <text evidence="2">The sequence shown here is derived from an EMBL/GenBank/DDBJ whole genome shotgun (WGS) entry which is preliminary data.</text>
</comment>
<sequence>MARKSKITRDTLTESNVFREALVSDIKPNSLPPFAPIFLLNLSNPKQTIQFPFSLLTINNVGLQGKVSR</sequence>
<dbReference type="EMBL" id="VIEB01000366">
    <property type="protein sequence ID" value="TQD93484.1"/>
    <property type="molecule type" value="Genomic_DNA"/>
</dbReference>
<dbReference type="AlphaFoldDB" id="A0A540M410"/>
<protein>
    <submittedName>
        <fullName evidence="2">Uncharacterized protein</fullName>
    </submittedName>
</protein>
<dbReference type="Proteomes" id="UP000315295">
    <property type="component" value="Unassembled WGS sequence"/>
</dbReference>
<accession>A0A540M410</accession>
<name>A0A540M410_MALBA</name>
<dbReference type="EMBL" id="VIEB01000366">
    <property type="protein sequence ID" value="TQD93482.1"/>
    <property type="molecule type" value="Genomic_DNA"/>
</dbReference>
<gene>
    <name evidence="1" type="ORF">C1H46_020903</name>
    <name evidence="2" type="ORF">C1H46_020905</name>
</gene>
<evidence type="ECO:0000313" key="3">
    <source>
        <dbReference type="Proteomes" id="UP000315295"/>
    </source>
</evidence>
<proteinExistence type="predicted"/>